<dbReference type="InterPro" id="IPR036237">
    <property type="entry name" value="Xyl_isomerase-like_sf"/>
</dbReference>
<gene>
    <name evidence="3" type="ORF">IDM40_12020</name>
</gene>
<dbReference type="Proteomes" id="UP000806528">
    <property type="component" value="Unassembled WGS sequence"/>
</dbReference>
<evidence type="ECO:0000313" key="4">
    <source>
        <dbReference type="Proteomes" id="UP000806528"/>
    </source>
</evidence>
<protein>
    <submittedName>
        <fullName evidence="3">TIM barrel protein</fullName>
    </submittedName>
</protein>
<dbReference type="EMBL" id="JADBGI010000009">
    <property type="protein sequence ID" value="MBE2999425.1"/>
    <property type="molecule type" value="Genomic_DNA"/>
</dbReference>
<dbReference type="SUPFAM" id="SSF51658">
    <property type="entry name" value="Xylose isomerase-like"/>
    <property type="match status" value="1"/>
</dbReference>
<comment type="caution">
    <text evidence="3">The sequence shown here is derived from an EMBL/GenBank/DDBJ whole genome shotgun (WGS) entry which is preliminary data.</text>
</comment>
<keyword evidence="4" id="KW-1185">Reference proteome</keyword>
<name>A0ABR9P6F1_9ACTN</name>
<evidence type="ECO:0000313" key="3">
    <source>
        <dbReference type="EMBL" id="MBE2999425.1"/>
    </source>
</evidence>
<keyword evidence="1" id="KW-0413">Isomerase</keyword>
<proteinExistence type="predicted"/>
<dbReference type="PANTHER" id="PTHR43489">
    <property type="entry name" value="ISOMERASE"/>
    <property type="match status" value="1"/>
</dbReference>
<dbReference type="InterPro" id="IPR013022">
    <property type="entry name" value="Xyl_isomerase-like_TIM-brl"/>
</dbReference>
<dbReference type="PANTHER" id="PTHR43489:SF6">
    <property type="entry name" value="HYDROXYPYRUVATE ISOMERASE-RELATED"/>
    <property type="match status" value="1"/>
</dbReference>
<dbReference type="Gene3D" id="3.20.20.150">
    <property type="entry name" value="Divalent-metal-dependent TIM barrel enzymes"/>
    <property type="match status" value="1"/>
</dbReference>
<sequence>MAIAERTGCTVLNALYGNRLDDAAPWRQDECALENLELAARTAQDVATVVIEPLNSIESPRYPLVRTRHALDLIDRVGEDTGHRLGLLYDAYHMQRMEGNLIDTLRRHAPSLTHVQIADAPGRGAPGTGEIAYGRVLDALHETGYRGNIGLEYKSAGPDHDDFSWLRPEGRGRLQSAAHAPVSRHLTPSE</sequence>
<evidence type="ECO:0000259" key="2">
    <source>
        <dbReference type="Pfam" id="PF01261"/>
    </source>
</evidence>
<feature type="domain" description="Xylose isomerase-like TIM barrel" evidence="2">
    <location>
        <begin position="1"/>
        <end position="160"/>
    </location>
</feature>
<dbReference type="InterPro" id="IPR050417">
    <property type="entry name" value="Sugar_Epim/Isomerase"/>
</dbReference>
<dbReference type="Pfam" id="PF01261">
    <property type="entry name" value="AP_endonuc_2"/>
    <property type="match status" value="1"/>
</dbReference>
<evidence type="ECO:0000256" key="1">
    <source>
        <dbReference type="ARBA" id="ARBA00023235"/>
    </source>
</evidence>
<organism evidence="3 4">
    <name type="scientific">Nocardiopsis coralli</name>
    <dbReference type="NCBI Taxonomy" id="2772213"/>
    <lineage>
        <taxon>Bacteria</taxon>
        <taxon>Bacillati</taxon>
        <taxon>Actinomycetota</taxon>
        <taxon>Actinomycetes</taxon>
        <taxon>Streptosporangiales</taxon>
        <taxon>Nocardiopsidaceae</taxon>
        <taxon>Nocardiopsis</taxon>
    </lineage>
</organism>
<reference evidence="3 4" key="1">
    <citation type="submission" date="2020-09" db="EMBL/GenBank/DDBJ databases">
        <title>Diversity and distribution of actinomycetes associated with coral in the coast of Hainan.</title>
        <authorList>
            <person name="Li F."/>
        </authorList>
    </citation>
    <scope>NUCLEOTIDE SEQUENCE [LARGE SCALE GENOMIC DNA]</scope>
    <source>
        <strain evidence="3 4">HNM0947</strain>
    </source>
</reference>
<accession>A0ABR9P6F1</accession>